<accession>A0A9Q4T9Z9</accession>
<evidence type="ECO:0000313" key="1">
    <source>
        <dbReference type="EMBL" id="NCH90076.1"/>
    </source>
</evidence>
<dbReference type="Proteomes" id="UP000778262">
    <property type="component" value="Unassembled WGS sequence"/>
</dbReference>
<dbReference type="EMBL" id="RPBY01000016">
    <property type="protein sequence ID" value="NCH90076.1"/>
    <property type="molecule type" value="Genomic_DNA"/>
</dbReference>
<sequence length="99" mass="11447">MITNVKFYHDKDVVNVMDDNIDVEVLLDNGERYTATFFTLKNIASILERYKNSGECLSGLYFWASSLIIIDNLHKETIREAIDDLVKNGEFFSSFSRVE</sequence>
<reference evidence="1" key="1">
    <citation type="submission" date="2018-11" db="EMBL/GenBank/DDBJ databases">
        <title>Genomics analysis of Putative Virulence Factors on Adhesion and Cytotoxicity for Cronobacter spp.</title>
        <authorList>
            <person name="Cui J."/>
        </authorList>
    </citation>
    <scope>NUCLEOTIDE SEQUENCE</scope>
    <source>
        <strain evidence="1">SD69</strain>
    </source>
</reference>
<dbReference type="RefSeq" id="WP_161591605.1">
    <property type="nucleotide sequence ID" value="NZ_CP101591.1"/>
</dbReference>
<organism evidence="1 2">
    <name type="scientific">Cronobacter dublinensis</name>
    <dbReference type="NCBI Taxonomy" id="413497"/>
    <lineage>
        <taxon>Bacteria</taxon>
        <taxon>Pseudomonadati</taxon>
        <taxon>Pseudomonadota</taxon>
        <taxon>Gammaproteobacteria</taxon>
        <taxon>Enterobacterales</taxon>
        <taxon>Enterobacteriaceae</taxon>
        <taxon>Cronobacter</taxon>
    </lineage>
</organism>
<protein>
    <submittedName>
        <fullName evidence="1">Uncharacterized protein</fullName>
    </submittedName>
</protein>
<proteinExistence type="predicted"/>
<comment type="caution">
    <text evidence="1">The sequence shown here is derived from an EMBL/GenBank/DDBJ whole genome shotgun (WGS) entry which is preliminary data.</text>
</comment>
<dbReference type="AlphaFoldDB" id="A0A9Q4T9Z9"/>
<gene>
    <name evidence="1" type="ORF">EHJ13_21970</name>
</gene>
<name>A0A9Q4T9Z9_9ENTR</name>
<evidence type="ECO:0000313" key="2">
    <source>
        <dbReference type="Proteomes" id="UP000778262"/>
    </source>
</evidence>